<dbReference type="EMBL" id="JBHUEH010000016">
    <property type="protein sequence ID" value="MFD1886731.1"/>
    <property type="molecule type" value="Genomic_DNA"/>
</dbReference>
<evidence type="ECO:0000313" key="3">
    <source>
        <dbReference type="Proteomes" id="UP001597233"/>
    </source>
</evidence>
<protein>
    <submittedName>
        <fullName evidence="2">Uncharacterized protein</fullName>
    </submittedName>
</protein>
<sequence>MALPILVPIIAALGGVVAGALSRQPEVNRLKQQVRKLQSEIQRLQQLVQEQDRQIKNLKIRYNALKAYQFTEKMKQKSKLKGVLMFQYSFKEYMDLLVVQVKNDNYLLSEDEMYFFNSFERLMNTQEISIEERLLIRTYIRTKYAHEIDNQIDPQMNDIMDKVENINVA</sequence>
<keyword evidence="1" id="KW-0175">Coiled coil</keyword>
<organism evidence="2 3">
    <name type="scientific">Paenibacillus wenxiniae</name>
    <dbReference type="NCBI Taxonomy" id="1636843"/>
    <lineage>
        <taxon>Bacteria</taxon>
        <taxon>Bacillati</taxon>
        <taxon>Bacillota</taxon>
        <taxon>Bacilli</taxon>
        <taxon>Bacillales</taxon>
        <taxon>Paenibacillaceae</taxon>
        <taxon>Paenibacillus</taxon>
    </lineage>
</organism>
<gene>
    <name evidence="2" type="ORF">ACFSC9_14470</name>
</gene>
<evidence type="ECO:0000313" key="2">
    <source>
        <dbReference type="EMBL" id="MFD1886731.1"/>
    </source>
</evidence>
<proteinExistence type="predicted"/>
<name>A0ABW4RKB1_9BACL</name>
<feature type="coiled-coil region" evidence="1">
    <location>
        <begin position="27"/>
        <end position="68"/>
    </location>
</feature>
<evidence type="ECO:0000256" key="1">
    <source>
        <dbReference type="SAM" id="Coils"/>
    </source>
</evidence>
<accession>A0ABW4RKB1</accession>
<dbReference type="RefSeq" id="WP_347326145.1">
    <property type="nucleotide sequence ID" value="NZ_JBCGUH010000009.1"/>
</dbReference>
<reference evidence="3" key="1">
    <citation type="journal article" date="2019" name="Int. J. Syst. Evol. Microbiol.">
        <title>The Global Catalogue of Microorganisms (GCM) 10K type strain sequencing project: providing services to taxonomists for standard genome sequencing and annotation.</title>
        <authorList>
            <consortium name="The Broad Institute Genomics Platform"/>
            <consortium name="The Broad Institute Genome Sequencing Center for Infectious Disease"/>
            <person name="Wu L."/>
            <person name="Ma J."/>
        </authorList>
    </citation>
    <scope>NUCLEOTIDE SEQUENCE [LARGE SCALE GENOMIC DNA]</scope>
    <source>
        <strain evidence="3">CCUG 54950</strain>
    </source>
</reference>
<keyword evidence="3" id="KW-1185">Reference proteome</keyword>
<dbReference type="Proteomes" id="UP001597233">
    <property type="component" value="Unassembled WGS sequence"/>
</dbReference>
<comment type="caution">
    <text evidence="2">The sequence shown here is derived from an EMBL/GenBank/DDBJ whole genome shotgun (WGS) entry which is preliminary data.</text>
</comment>